<reference evidence="1" key="1">
    <citation type="submission" date="2021-04" db="EMBL/GenBank/DDBJ databases">
        <title>Draft Genome Sequence of Pandoravirus japonicus, Isolated from the Sabaishi River of Niigata, Japan.</title>
        <authorList>
            <person name="Hosokawa N."/>
            <person name="Takahashi H."/>
            <person name="Aoki K."/>
            <person name="Takemura M."/>
        </authorList>
    </citation>
    <scope>NUCLEOTIDE SEQUENCE</scope>
</reference>
<evidence type="ECO:0000313" key="2">
    <source>
        <dbReference type="Proteomes" id="UP001253637"/>
    </source>
</evidence>
<organism evidence="1 2">
    <name type="scientific">Pandoravirus japonicus</name>
    <dbReference type="NCBI Taxonomy" id="2823154"/>
    <lineage>
        <taxon>Viruses</taxon>
        <taxon>Pandoravirus</taxon>
    </lineage>
</organism>
<evidence type="ECO:0000313" key="1">
    <source>
        <dbReference type="EMBL" id="BCU03221.1"/>
    </source>
</evidence>
<dbReference type="Proteomes" id="UP001253637">
    <property type="component" value="Segment"/>
</dbReference>
<proteinExistence type="predicted"/>
<dbReference type="EMBL" id="LC625835">
    <property type="protein sequence ID" value="BCU03221.1"/>
    <property type="molecule type" value="Genomic_DNA"/>
</dbReference>
<sequence length="134" mass="15906">MRRFRLRPRTAFWGLDGHPRTCRDPPFFLVLVFCFVKEEMSFFFSCVRRQCADEKERGQKKAALVRRRLSFFFGQRTPSRCGEDADRPRPDRAMQKAHQRGRCRAASRLAPFFLPARKLHFFLIGRWDANHKAA</sequence>
<protein>
    <submittedName>
        <fullName evidence="1">Uncharacterized protein</fullName>
    </submittedName>
</protein>
<accession>A0A811BS79</accession>
<name>A0A811BS79_9VIRU</name>